<dbReference type="SUPFAM" id="SSF46894">
    <property type="entry name" value="C-terminal effector domain of the bipartite response regulators"/>
    <property type="match status" value="1"/>
</dbReference>
<dbReference type="PROSITE" id="PS50110">
    <property type="entry name" value="RESPONSE_REGULATORY"/>
    <property type="match status" value="1"/>
</dbReference>
<dbReference type="EMBL" id="WTVH01000035">
    <property type="protein sequence ID" value="NMF94715.1"/>
    <property type="molecule type" value="Genomic_DNA"/>
</dbReference>
<keyword evidence="9" id="KW-1185">Reference proteome</keyword>
<dbReference type="SMART" id="SM00448">
    <property type="entry name" value="REC"/>
    <property type="match status" value="1"/>
</dbReference>
<evidence type="ECO:0000256" key="4">
    <source>
        <dbReference type="ARBA" id="ARBA00023163"/>
    </source>
</evidence>
<dbReference type="InterPro" id="IPR011006">
    <property type="entry name" value="CheY-like_superfamily"/>
</dbReference>
<dbReference type="RefSeq" id="WP_169199934.1">
    <property type="nucleotide sequence ID" value="NZ_WTVH02000001.1"/>
</dbReference>
<dbReference type="InterPro" id="IPR000792">
    <property type="entry name" value="Tscrpt_reg_LuxR_C"/>
</dbReference>
<dbReference type="PRINTS" id="PR00038">
    <property type="entry name" value="HTHLUXR"/>
</dbReference>
<dbReference type="CDD" id="cd17535">
    <property type="entry name" value="REC_NarL-like"/>
    <property type="match status" value="1"/>
</dbReference>
<evidence type="ECO:0000256" key="2">
    <source>
        <dbReference type="ARBA" id="ARBA00023015"/>
    </source>
</evidence>
<evidence type="ECO:0000313" key="9">
    <source>
        <dbReference type="Proteomes" id="UP000601990"/>
    </source>
</evidence>
<name>A0ABX1N628_9RHOO</name>
<evidence type="ECO:0000313" key="8">
    <source>
        <dbReference type="EMBL" id="NMF94715.1"/>
    </source>
</evidence>
<dbReference type="Pfam" id="PF00072">
    <property type="entry name" value="Response_reg"/>
    <property type="match status" value="1"/>
</dbReference>
<gene>
    <name evidence="8" type="ORF">GO608_15435</name>
</gene>
<accession>A0ABX1N628</accession>
<evidence type="ECO:0000259" key="7">
    <source>
        <dbReference type="PROSITE" id="PS50110"/>
    </source>
</evidence>
<keyword evidence="1 5" id="KW-0597">Phosphoprotein</keyword>
<sequence length="213" mass="23432">MISVLLADDHAVVRDGLRALLEAQPGIDVVGDVANGREAVREAQRLQPDVAIMDIAMPDMNGIEATLQMQDACPSTQILILSMHSTTEHIFRALRAGARGYLLKDSAGAEVVEAVRIVHAGRRYLSQKIAATVIDDYIAERHRTSPLDSLSRRERQILQLIAEGKTSAEVGTMLFLSPKTIDTYRSRMMHKLGIGDLPKLVKFAIQHGITQLD</sequence>
<feature type="domain" description="Response regulatory" evidence="7">
    <location>
        <begin position="3"/>
        <end position="119"/>
    </location>
</feature>
<evidence type="ECO:0000259" key="6">
    <source>
        <dbReference type="PROSITE" id="PS50043"/>
    </source>
</evidence>
<proteinExistence type="predicted"/>
<dbReference type="CDD" id="cd06170">
    <property type="entry name" value="LuxR_C_like"/>
    <property type="match status" value="1"/>
</dbReference>
<keyword evidence="3" id="KW-0238">DNA-binding</keyword>
<keyword evidence="2" id="KW-0805">Transcription regulation</keyword>
<dbReference type="PROSITE" id="PS50043">
    <property type="entry name" value="HTH_LUXR_2"/>
    <property type="match status" value="1"/>
</dbReference>
<dbReference type="InterPro" id="IPR001789">
    <property type="entry name" value="Sig_transdc_resp-reg_receiver"/>
</dbReference>
<feature type="domain" description="HTH luxR-type" evidence="6">
    <location>
        <begin position="143"/>
        <end position="208"/>
    </location>
</feature>
<dbReference type="InterPro" id="IPR039420">
    <property type="entry name" value="WalR-like"/>
</dbReference>
<evidence type="ECO:0000256" key="1">
    <source>
        <dbReference type="ARBA" id="ARBA00022553"/>
    </source>
</evidence>
<feature type="modified residue" description="4-aspartylphosphate" evidence="5">
    <location>
        <position position="54"/>
    </location>
</feature>
<evidence type="ECO:0000256" key="5">
    <source>
        <dbReference type="PROSITE-ProRule" id="PRU00169"/>
    </source>
</evidence>
<dbReference type="PANTHER" id="PTHR43214:SF41">
    <property type="entry name" value="NITRATE_NITRITE RESPONSE REGULATOR PROTEIN NARP"/>
    <property type="match status" value="1"/>
</dbReference>
<dbReference type="PANTHER" id="PTHR43214">
    <property type="entry name" value="TWO-COMPONENT RESPONSE REGULATOR"/>
    <property type="match status" value="1"/>
</dbReference>
<dbReference type="Pfam" id="PF00196">
    <property type="entry name" value="GerE"/>
    <property type="match status" value="1"/>
</dbReference>
<comment type="caution">
    <text evidence="8">The sequence shown here is derived from an EMBL/GenBank/DDBJ whole genome shotgun (WGS) entry which is preliminary data.</text>
</comment>
<reference evidence="8" key="1">
    <citation type="submission" date="2019-12" db="EMBL/GenBank/DDBJ databases">
        <title>Comparative genomics gives insights into the taxonomy of the Azoarcus-Aromatoleum group and reveals separate origins of nif in the plant-associated Azoarcus and non-plant-associated Aromatoleum sub-groups.</title>
        <authorList>
            <person name="Lafos M."/>
            <person name="Maluk M."/>
            <person name="Batista M."/>
            <person name="Junghare M."/>
            <person name="Carmona M."/>
            <person name="Faoro H."/>
            <person name="Cruz L.M."/>
            <person name="Battistoni F."/>
            <person name="De Souza E."/>
            <person name="Pedrosa F."/>
            <person name="Chen W.-M."/>
            <person name="Poole P.S."/>
            <person name="Dixon R.A."/>
            <person name="James E.K."/>
        </authorList>
    </citation>
    <scope>NUCLEOTIDE SEQUENCE</scope>
    <source>
        <strain evidence="8">U120</strain>
    </source>
</reference>
<evidence type="ECO:0000256" key="3">
    <source>
        <dbReference type="ARBA" id="ARBA00023125"/>
    </source>
</evidence>
<dbReference type="Gene3D" id="3.40.50.2300">
    <property type="match status" value="1"/>
</dbReference>
<dbReference type="InterPro" id="IPR016032">
    <property type="entry name" value="Sig_transdc_resp-reg_C-effctor"/>
</dbReference>
<dbReference type="SMART" id="SM00421">
    <property type="entry name" value="HTH_LUXR"/>
    <property type="match status" value="1"/>
</dbReference>
<dbReference type="PROSITE" id="PS00622">
    <property type="entry name" value="HTH_LUXR_1"/>
    <property type="match status" value="1"/>
</dbReference>
<dbReference type="Proteomes" id="UP000601990">
    <property type="component" value="Unassembled WGS sequence"/>
</dbReference>
<dbReference type="SUPFAM" id="SSF52172">
    <property type="entry name" value="CheY-like"/>
    <property type="match status" value="1"/>
</dbReference>
<organism evidence="8 9">
    <name type="scientific">Aromatoleum buckelii</name>
    <dbReference type="NCBI Taxonomy" id="200254"/>
    <lineage>
        <taxon>Bacteria</taxon>
        <taxon>Pseudomonadati</taxon>
        <taxon>Pseudomonadota</taxon>
        <taxon>Betaproteobacteria</taxon>
        <taxon>Rhodocyclales</taxon>
        <taxon>Rhodocyclaceae</taxon>
        <taxon>Aromatoleum</taxon>
    </lineage>
</organism>
<keyword evidence="4" id="KW-0804">Transcription</keyword>
<dbReference type="InterPro" id="IPR058245">
    <property type="entry name" value="NreC/VraR/RcsB-like_REC"/>
</dbReference>
<protein>
    <submittedName>
        <fullName evidence="8">Response regulator</fullName>
    </submittedName>
</protein>